<feature type="region of interest" description="Disordered" evidence="1">
    <location>
        <begin position="1"/>
        <end position="22"/>
    </location>
</feature>
<proteinExistence type="predicted"/>
<reference evidence="2" key="1">
    <citation type="submission" date="2022-06" db="EMBL/GenBank/DDBJ databases">
        <title>New cyanobacteria of genus Symplocastrum in benthos of Lake Baikal.</title>
        <authorList>
            <person name="Sorokovikova E."/>
            <person name="Tikhonova I."/>
            <person name="Krasnopeev A."/>
            <person name="Evseev P."/>
            <person name="Gladkikh A."/>
            <person name="Belykh O."/>
        </authorList>
    </citation>
    <scope>NUCLEOTIDE SEQUENCE</scope>
    <source>
        <strain evidence="2">BBK-W-15</strain>
    </source>
</reference>
<comment type="caution">
    <text evidence="2">The sequence shown here is derived from an EMBL/GenBank/DDBJ whole genome shotgun (WGS) entry which is preliminary data.</text>
</comment>
<organism evidence="2 3">
    <name type="scientific">Limnofasciculus baicalensis BBK-W-15</name>
    <dbReference type="NCBI Taxonomy" id="2699891"/>
    <lineage>
        <taxon>Bacteria</taxon>
        <taxon>Bacillati</taxon>
        <taxon>Cyanobacteriota</taxon>
        <taxon>Cyanophyceae</taxon>
        <taxon>Coleofasciculales</taxon>
        <taxon>Coleofasciculaceae</taxon>
        <taxon>Limnofasciculus</taxon>
        <taxon>Limnofasciculus baicalensis</taxon>
    </lineage>
</organism>
<protein>
    <submittedName>
        <fullName evidence="2">Uncharacterized protein</fullName>
    </submittedName>
</protein>
<accession>A0AAE3GVB7</accession>
<dbReference type="Proteomes" id="UP001204953">
    <property type="component" value="Unassembled WGS sequence"/>
</dbReference>
<gene>
    <name evidence="2" type="ORF">NJ959_18690</name>
</gene>
<name>A0AAE3GVB7_9CYAN</name>
<keyword evidence="3" id="KW-1185">Reference proteome</keyword>
<dbReference type="EMBL" id="JAMZMM010000203">
    <property type="protein sequence ID" value="MCP2730458.1"/>
    <property type="molecule type" value="Genomic_DNA"/>
</dbReference>
<evidence type="ECO:0000256" key="1">
    <source>
        <dbReference type="SAM" id="MobiDB-lite"/>
    </source>
</evidence>
<evidence type="ECO:0000313" key="2">
    <source>
        <dbReference type="EMBL" id="MCP2730458.1"/>
    </source>
</evidence>
<evidence type="ECO:0000313" key="3">
    <source>
        <dbReference type="Proteomes" id="UP001204953"/>
    </source>
</evidence>
<sequence>MNIGRMHNNDREKSPKRQSKIDSVINTTLMTISLMRLFPVMNEGNKKQLL</sequence>
<dbReference type="AlphaFoldDB" id="A0AAE3GVB7"/>